<protein>
    <submittedName>
        <fullName evidence="1">Uncharacterized protein</fullName>
    </submittedName>
</protein>
<accession>A0A0F8W6W2</accession>
<evidence type="ECO:0000313" key="1">
    <source>
        <dbReference type="EMBL" id="KKK52502.1"/>
    </source>
</evidence>
<comment type="caution">
    <text evidence="1">The sequence shown here is derived from an EMBL/GenBank/DDBJ whole genome shotgun (WGS) entry which is preliminary data.</text>
</comment>
<name>A0A0F8W6W2_9ZZZZ</name>
<reference evidence="1" key="1">
    <citation type="journal article" date="2015" name="Nature">
        <title>Complex archaea that bridge the gap between prokaryotes and eukaryotes.</title>
        <authorList>
            <person name="Spang A."/>
            <person name="Saw J.H."/>
            <person name="Jorgensen S.L."/>
            <person name="Zaremba-Niedzwiedzka K."/>
            <person name="Martijn J."/>
            <person name="Lind A.E."/>
            <person name="van Eijk R."/>
            <person name="Schleper C."/>
            <person name="Guy L."/>
            <person name="Ettema T.J."/>
        </authorList>
    </citation>
    <scope>NUCLEOTIDE SEQUENCE</scope>
</reference>
<gene>
    <name evidence="1" type="ORF">LCGC14_3104260</name>
</gene>
<sequence>MIKPKRTTYKSGSNFNAIRRKVKGSAYTYVALSDTLDEERSGFDSIIKERIEGAFFECCVLASYGDNLSALIKSEALAGVD</sequence>
<organism evidence="1">
    <name type="scientific">marine sediment metagenome</name>
    <dbReference type="NCBI Taxonomy" id="412755"/>
    <lineage>
        <taxon>unclassified sequences</taxon>
        <taxon>metagenomes</taxon>
        <taxon>ecological metagenomes</taxon>
    </lineage>
</organism>
<dbReference type="EMBL" id="LAZR01066987">
    <property type="protein sequence ID" value="KKK52502.1"/>
    <property type="molecule type" value="Genomic_DNA"/>
</dbReference>
<dbReference type="AlphaFoldDB" id="A0A0F8W6W2"/>
<proteinExistence type="predicted"/>
<feature type="non-terminal residue" evidence="1">
    <location>
        <position position="81"/>
    </location>
</feature>